<sequence length="32" mass="3799">MKTFKCGKPLKFIKIILMIYIQLQTQELLSDL</sequence>
<proteinExistence type="predicted"/>
<dbReference type="Proteomes" id="UP000054653">
    <property type="component" value="Unassembled WGS sequence"/>
</dbReference>
<comment type="caution">
    <text evidence="1">The sequence shown here is derived from an EMBL/GenBank/DDBJ whole genome shotgun (WGS) entry which is preliminary data.</text>
</comment>
<evidence type="ECO:0000313" key="2">
    <source>
        <dbReference type="Proteomes" id="UP000054653"/>
    </source>
</evidence>
<dbReference type="AlphaFoldDB" id="A0A0V0YTW6"/>
<gene>
    <name evidence="1" type="ORF">T03_11230</name>
</gene>
<dbReference type="EMBL" id="JYDI01006244">
    <property type="protein sequence ID" value="KRY03726.1"/>
    <property type="molecule type" value="Genomic_DNA"/>
</dbReference>
<name>A0A0V0YTW6_TRIBR</name>
<keyword evidence="2" id="KW-1185">Reference proteome</keyword>
<accession>A0A0V0YTW6</accession>
<organism evidence="1 2">
    <name type="scientific">Trichinella britovi</name>
    <name type="common">Parasitic roundworm</name>
    <dbReference type="NCBI Taxonomy" id="45882"/>
    <lineage>
        <taxon>Eukaryota</taxon>
        <taxon>Metazoa</taxon>
        <taxon>Ecdysozoa</taxon>
        <taxon>Nematoda</taxon>
        <taxon>Enoplea</taxon>
        <taxon>Dorylaimia</taxon>
        <taxon>Trichinellida</taxon>
        <taxon>Trichinellidae</taxon>
        <taxon>Trichinella</taxon>
    </lineage>
</organism>
<evidence type="ECO:0000313" key="1">
    <source>
        <dbReference type="EMBL" id="KRY03726.1"/>
    </source>
</evidence>
<reference evidence="1 2" key="1">
    <citation type="submission" date="2015-01" db="EMBL/GenBank/DDBJ databases">
        <title>Evolution of Trichinella species and genotypes.</title>
        <authorList>
            <person name="Korhonen P.K."/>
            <person name="Edoardo P."/>
            <person name="Giuseppe L.R."/>
            <person name="Gasser R.B."/>
        </authorList>
    </citation>
    <scope>NUCLEOTIDE SEQUENCE [LARGE SCALE GENOMIC DNA]</scope>
    <source>
        <strain evidence="1">ISS120</strain>
    </source>
</reference>
<protein>
    <submittedName>
        <fullName evidence="1">Uncharacterized protein</fullName>
    </submittedName>
</protein>